<gene>
    <name evidence="3" type="ORF">APT59_04105</name>
</gene>
<reference evidence="3 4" key="1">
    <citation type="submission" date="2016-01" db="EMBL/GenBank/DDBJ databases">
        <title>Annotation of Pseudomonas oryzihabitans USDA-ARS-USMARC-56511.</title>
        <authorList>
            <person name="Harhay G.P."/>
            <person name="Harhay D.M."/>
            <person name="Smith T.P.L."/>
            <person name="Bono J.L."/>
            <person name="Heaton M.P."/>
            <person name="Clawson M.L."/>
            <person name="Chitko-Mckown C.G."/>
            <person name="Capik S.F."/>
            <person name="DeDonder K.D."/>
            <person name="Apley M.D."/>
            <person name="Lubbers B.V."/>
            <person name="White B.J."/>
            <person name="Larson R.L."/>
        </authorList>
    </citation>
    <scope>NUCLEOTIDE SEQUENCE [LARGE SCALE GENOMIC DNA]</scope>
    <source>
        <strain evidence="3 4">USDA-ARS-USMARC-56511</strain>
    </source>
</reference>
<dbReference type="Gene3D" id="6.10.340.10">
    <property type="match status" value="1"/>
</dbReference>
<dbReference type="PROSITE" id="PS50885">
    <property type="entry name" value="HAMP"/>
    <property type="match status" value="1"/>
</dbReference>
<dbReference type="Proteomes" id="UP000064137">
    <property type="component" value="Chromosome"/>
</dbReference>
<evidence type="ECO:0000259" key="2">
    <source>
        <dbReference type="PROSITE" id="PS50885"/>
    </source>
</evidence>
<dbReference type="RefSeq" id="WP_059313683.1">
    <property type="nucleotide sequence ID" value="NZ_CP013987.1"/>
</dbReference>
<proteinExistence type="predicted"/>
<feature type="transmembrane region" description="Helical" evidence="1">
    <location>
        <begin position="186"/>
        <end position="205"/>
    </location>
</feature>
<name>A0A0U4VJN0_9PSED</name>
<dbReference type="GO" id="GO:0016020">
    <property type="term" value="C:membrane"/>
    <property type="evidence" value="ECO:0007669"/>
    <property type="project" value="InterPro"/>
</dbReference>
<dbReference type="OrthoDB" id="1884279at2"/>
<organism evidence="3 4">
    <name type="scientific">Pseudomonas oryzihabitans</name>
    <dbReference type="NCBI Taxonomy" id="47885"/>
    <lineage>
        <taxon>Bacteria</taxon>
        <taxon>Pseudomonadati</taxon>
        <taxon>Pseudomonadota</taxon>
        <taxon>Gammaproteobacteria</taxon>
        <taxon>Pseudomonadales</taxon>
        <taxon>Pseudomonadaceae</taxon>
        <taxon>Pseudomonas</taxon>
    </lineage>
</organism>
<dbReference type="EMBL" id="CP013987">
    <property type="protein sequence ID" value="ALZ83424.1"/>
    <property type="molecule type" value="Genomic_DNA"/>
</dbReference>
<dbReference type="SMART" id="SM00304">
    <property type="entry name" value="HAMP"/>
    <property type="match status" value="1"/>
</dbReference>
<keyword evidence="1" id="KW-1133">Transmembrane helix</keyword>
<feature type="transmembrane region" description="Helical" evidence="1">
    <location>
        <begin position="12"/>
        <end position="33"/>
    </location>
</feature>
<evidence type="ECO:0000256" key="1">
    <source>
        <dbReference type="SAM" id="Phobius"/>
    </source>
</evidence>
<evidence type="ECO:0000313" key="3">
    <source>
        <dbReference type="EMBL" id="ALZ83424.1"/>
    </source>
</evidence>
<keyword evidence="1" id="KW-0472">Membrane</keyword>
<keyword evidence="1" id="KW-0812">Transmembrane</keyword>
<evidence type="ECO:0000313" key="4">
    <source>
        <dbReference type="Proteomes" id="UP000064137"/>
    </source>
</evidence>
<dbReference type="KEGG" id="por:APT59_04105"/>
<dbReference type="GO" id="GO:0007165">
    <property type="term" value="P:signal transduction"/>
    <property type="evidence" value="ECO:0007669"/>
    <property type="project" value="InterPro"/>
</dbReference>
<dbReference type="AlphaFoldDB" id="A0A0U4VJN0"/>
<protein>
    <submittedName>
        <fullName evidence="3">Chemotaxis protein</fullName>
    </submittedName>
</protein>
<dbReference type="SUPFAM" id="SSF158472">
    <property type="entry name" value="HAMP domain-like"/>
    <property type="match status" value="1"/>
</dbReference>
<feature type="domain" description="HAMP" evidence="2">
    <location>
        <begin position="210"/>
        <end position="262"/>
    </location>
</feature>
<sequence length="321" mass="35743">MPFARSLRSQSLLLFGGSLLLMLLIALAGFALLSRELHRYQQLIEGPLERLVEIDDTHLTFKIQVQEWKNFLLRGGDAATAERYWQAFQTREAEVDQRLQQLATRVDPDLQPRLLALRAQHGRLGERYRAGYAAYLAHDRDPRRGDAEVRGIDRETAEGFAALVDDLHGRTAEQIAAIRAEAQRDILLAGLALLLCGSGLLFLGVRLVERRLVDPLVACARQLGLLARGRFGERLPGGRDDELGRLTHSTNLLRDAAVQHTHDLRHQATEVGALSTLLANQLLTEPGQAPRDLDPHVLKDISRRLADIAGDLQDAASQHQD</sequence>
<dbReference type="InterPro" id="IPR003660">
    <property type="entry name" value="HAMP_dom"/>
</dbReference>
<accession>A0A0U4VJN0</accession>